<organism evidence="3 4">
    <name type="scientific">Paractinoplanes durhamensis</name>
    <dbReference type="NCBI Taxonomy" id="113563"/>
    <lineage>
        <taxon>Bacteria</taxon>
        <taxon>Bacillati</taxon>
        <taxon>Actinomycetota</taxon>
        <taxon>Actinomycetes</taxon>
        <taxon>Micromonosporales</taxon>
        <taxon>Micromonosporaceae</taxon>
        <taxon>Paractinoplanes</taxon>
    </lineage>
</organism>
<evidence type="ECO:0000256" key="2">
    <source>
        <dbReference type="SAM" id="Phobius"/>
    </source>
</evidence>
<dbReference type="Proteomes" id="UP000637628">
    <property type="component" value="Unassembled WGS sequence"/>
</dbReference>
<dbReference type="EMBL" id="BOML01000014">
    <property type="protein sequence ID" value="GIE00445.1"/>
    <property type="molecule type" value="Genomic_DNA"/>
</dbReference>
<keyword evidence="2" id="KW-0472">Membrane</keyword>
<proteinExistence type="predicted"/>
<dbReference type="RefSeq" id="WP_203726080.1">
    <property type="nucleotide sequence ID" value="NZ_BAAATX010000002.1"/>
</dbReference>
<accession>A0ABQ3YSE6</accession>
<feature type="transmembrane region" description="Helical" evidence="2">
    <location>
        <begin position="820"/>
        <end position="839"/>
    </location>
</feature>
<feature type="region of interest" description="Disordered" evidence="1">
    <location>
        <begin position="630"/>
        <end position="650"/>
    </location>
</feature>
<name>A0ABQ3YSE6_9ACTN</name>
<protein>
    <recommendedName>
        <fullName evidence="5">Membrane-associated oxidoreductase</fullName>
    </recommendedName>
</protein>
<evidence type="ECO:0000313" key="3">
    <source>
        <dbReference type="EMBL" id="GIE00445.1"/>
    </source>
</evidence>
<comment type="caution">
    <text evidence="3">The sequence shown here is derived from an EMBL/GenBank/DDBJ whole genome shotgun (WGS) entry which is preliminary data.</text>
</comment>
<keyword evidence="2" id="KW-0812">Transmembrane</keyword>
<evidence type="ECO:0000256" key="1">
    <source>
        <dbReference type="SAM" id="MobiDB-lite"/>
    </source>
</evidence>
<keyword evidence="2" id="KW-1133">Transmembrane helix</keyword>
<keyword evidence="4" id="KW-1185">Reference proteome</keyword>
<feature type="transmembrane region" description="Helical" evidence="2">
    <location>
        <begin position="911"/>
        <end position="931"/>
    </location>
</feature>
<evidence type="ECO:0000313" key="4">
    <source>
        <dbReference type="Proteomes" id="UP000637628"/>
    </source>
</evidence>
<sequence>MTSGEVALFRELVAASRNGTVVDGPRVIDAAVLRRAMLHPPGPDDHPTGQLHLQGVTVDGDLDLRGSTLGVQLTLIECEVQGGLNLLEASLPGLQLDRTTAAWVDAANCVITLEVWLKESSFRAGVDFTDARVGGSVHLDGSTFGPDHRTDAISVIPAGCPVRMRRVTIGGMLSAPRIDCQGMFDLANSRIGGDFELDSARLAAPGAEGPVPGTALNAPELRVGGSISADRRHERARRSIVHAEVVSRPVGSDRTNDDLLDVTGRLYLPGVVIGGMVDLSAGRLTAVEPPSASQLAGGPSGDAKFDPAAIIVLDRAEIRGNVEFDAGFTARGSVRLSGAEIGGDLRFDRASLGRPGEAYAVVANGAVVRGHVTAADATVLGEICLQDARIQHSVLVQRAVLTTPGGNALNLHRAKVGGTIDCGEVTARGSLRLADVTAGSVFVSGASLSAPCSTDQRIYRSGARGFDPVLNLIGAEITGTVRGNPAGRPFSAQGVVALRGSRISRSVQFIQATIVTDEGLALDLSAMSCSDLYLPGLDAIGGVRFSDSRIAGDADLSRCYLRWNAAAVETQRAGGRPEPSVDGGAAEIGGDLWFDEARTEGLIRLRRTVVSRSVGLKDIAIGAENSVIDEAPAPRRRRRRRQADDPPDPGMLVLDLAGLRTPDLVVAPGRPLRGNVDMSRAVVISFTDNDNLWRATHLDLYGLEYQVHIDLDARPGTADWHTQIRRFESTKILPPPSTLRTDVALPTGQLAQPYLQLAAIYRATGADAVARRILYEMRKREWAQRTAPPTPRGRRWLLTVAGFLYRVTVGYGYRLQLALYWLMGLWLTGFLVFGFLVPASRPLPQPVVDDRGYTSECVVRPEADPVSDQPGYCGRYSPALYSMDLLIPVVDLGQKSSWHYRNEGLQLVADFLQVAGWILATAAATAALGLVGRGDTERR</sequence>
<feature type="transmembrane region" description="Helical" evidence="2">
    <location>
        <begin position="796"/>
        <end position="813"/>
    </location>
</feature>
<gene>
    <name evidence="3" type="ORF">Adu01nite_17950</name>
</gene>
<evidence type="ECO:0008006" key="5">
    <source>
        <dbReference type="Google" id="ProtNLM"/>
    </source>
</evidence>
<reference evidence="3 4" key="1">
    <citation type="submission" date="2021-01" db="EMBL/GenBank/DDBJ databases">
        <title>Whole genome shotgun sequence of Actinoplanes durhamensis NBRC 14914.</title>
        <authorList>
            <person name="Komaki H."/>
            <person name="Tamura T."/>
        </authorList>
    </citation>
    <scope>NUCLEOTIDE SEQUENCE [LARGE SCALE GENOMIC DNA]</scope>
    <source>
        <strain evidence="3 4">NBRC 14914</strain>
    </source>
</reference>